<dbReference type="CTD" id="36377144"/>
<evidence type="ECO:0000313" key="4">
    <source>
        <dbReference type="Proteomes" id="UP000035682"/>
    </source>
</evidence>
<evidence type="ECO:0000313" key="5">
    <source>
        <dbReference type="WBParaSite" id="SRAE_1000303200.1"/>
    </source>
</evidence>
<dbReference type="InterPro" id="IPR029021">
    <property type="entry name" value="Prot-tyrosine_phosphatase-like"/>
</dbReference>
<dbReference type="InterPro" id="IPR003595">
    <property type="entry name" value="Tyr_Pase_cat"/>
</dbReference>
<dbReference type="GO" id="GO:0004725">
    <property type="term" value="F:protein tyrosine phosphatase activity"/>
    <property type="evidence" value="ECO:0007669"/>
    <property type="project" value="InterPro"/>
</dbReference>
<dbReference type="SUPFAM" id="SSF52799">
    <property type="entry name" value="(Phosphotyrosine protein) phosphatases II"/>
    <property type="match status" value="1"/>
</dbReference>
<dbReference type="PROSITE" id="PS50056">
    <property type="entry name" value="TYR_PHOSPHATASE_2"/>
    <property type="match status" value="1"/>
</dbReference>
<evidence type="ECO:0000313" key="3">
    <source>
        <dbReference type="EMBL" id="CEF64779.1"/>
    </source>
</evidence>
<accession>A0A090MX42</accession>
<organism evidence="3">
    <name type="scientific">Strongyloides ratti</name>
    <name type="common">Parasitic roundworm</name>
    <dbReference type="NCBI Taxonomy" id="34506"/>
    <lineage>
        <taxon>Eukaryota</taxon>
        <taxon>Metazoa</taxon>
        <taxon>Ecdysozoa</taxon>
        <taxon>Nematoda</taxon>
        <taxon>Chromadorea</taxon>
        <taxon>Rhabditida</taxon>
        <taxon>Tylenchina</taxon>
        <taxon>Panagrolaimomorpha</taxon>
        <taxon>Strongyloidoidea</taxon>
        <taxon>Strongyloididae</taxon>
        <taxon>Strongyloides</taxon>
    </lineage>
</organism>
<sequence length="549" mass="63239">MKNDFPQKNVPLIRKKVDTERNLNTKEIKPISNKIVTNNIKQTKKCSTDIGWLSEMSIMPELNKNVPQIKVVESQKKAVMPQKQALPLEIKNVMPLTKISPSPTNVLNQTKKVKSPTTNIVPLINIPLFTETVSPIQKKPIPIPQKITNLGAKLETETVVKNKNTVCDSVNITNNKEIKITKARNKSHSTPIKRKTTTFLPLSNRQKTIQIIKNAPSTKRNMTFKEMAEKFTSIIMKKELKGLKVEFETNFLNCKLPNNILYQDLQKNENKNITPNVPLIDNTRVVLKNSPIDNNYINANYVATGNNRQRLILTQYPMNNTVEDFFQMIIQENVKYVIQLANIDELGDSLKGAEYIPKNKTINIKNINIFNVNETISKLDKNIKITEIMFKCNGKEYNFKHFLWIKWPQKGCPNPWELTAITIYDYVSKSTSPILIHCRSGIRRSGIVAAIFMAIDDFNTYKMNENMIDIVKNLRNSRALCINIVVDYYFLHLQLIHYFLKKNFISNSQQLMELMDDYDPANKKQAEFEKKKSNVSVYGNNTLEIKNIQ</sequence>
<dbReference type="PRINTS" id="PR00700">
    <property type="entry name" value="PRTYPHPHTASE"/>
</dbReference>
<feature type="domain" description="Tyrosine specific protein phosphatases" evidence="2">
    <location>
        <begin position="433"/>
        <end position="489"/>
    </location>
</feature>
<dbReference type="SMART" id="SM00404">
    <property type="entry name" value="PTPc_motif"/>
    <property type="match status" value="1"/>
</dbReference>
<dbReference type="InterPro" id="IPR016130">
    <property type="entry name" value="Tyr_Pase_AS"/>
</dbReference>
<dbReference type="RefSeq" id="XP_024503980.1">
    <property type="nucleotide sequence ID" value="XM_024650177.1"/>
</dbReference>
<dbReference type="STRING" id="34506.A0A090MX42"/>
<dbReference type="PROSITE" id="PS50055">
    <property type="entry name" value="TYR_PHOSPHATASE_PTP"/>
    <property type="match status" value="1"/>
</dbReference>
<reference evidence="3 4" key="1">
    <citation type="submission" date="2014-09" db="EMBL/GenBank/DDBJ databases">
        <authorList>
            <person name="Martin A.A."/>
        </authorList>
    </citation>
    <scope>NUCLEOTIDE SEQUENCE</scope>
    <source>
        <strain evidence="4">ED321</strain>
        <strain evidence="3">ED321 Heterogonic</strain>
    </source>
</reference>
<proteinExistence type="predicted"/>
<evidence type="ECO:0000313" key="6">
    <source>
        <dbReference type="WormBase" id="SRAE_1000303200"/>
    </source>
</evidence>
<dbReference type="Pfam" id="PF00102">
    <property type="entry name" value="Y_phosphatase"/>
    <property type="match status" value="1"/>
</dbReference>
<dbReference type="WormBase" id="SRAE_1000303200">
    <property type="protein sequence ID" value="SRP08235"/>
    <property type="gene ID" value="WBGene00259649"/>
</dbReference>
<keyword evidence="4" id="KW-1185">Reference proteome</keyword>
<dbReference type="Gene3D" id="3.90.190.10">
    <property type="entry name" value="Protein tyrosine phosphatase superfamily"/>
    <property type="match status" value="1"/>
</dbReference>
<name>A0A090MX42_STRRB</name>
<dbReference type="InterPro" id="IPR000387">
    <property type="entry name" value="Tyr_Pase_dom"/>
</dbReference>
<dbReference type="PROSITE" id="PS00383">
    <property type="entry name" value="TYR_PHOSPHATASE_1"/>
    <property type="match status" value="1"/>
</dbReference>
<evidence type="ECO:0000259" key="2">
    <source>
        <dbReference type="PROSITE" id="PS50056"/>
    </source>
</evidence>
<reference evidence="5" key="2">
    <citation type="submission" date="2020-12" db="UniProtKB">
        <authorList>
            <consortium name="WormBaseParasite"/>
        </authorList>
    </citation>
    <scope>IDENTIFICATION</scope>
</reference>
<dbReference type="InterPro" id="IPR000242">
    <property type="entry name" value="PTP_cat"/>
</dbReference>
<dbReference type="PANTHER" id="PTHR46163:SF5">
    <property type="entry name" value="TYROSINE-PROTEIN PHOSPHATASE"/>
    <property type="match status" value="1"/>
</dbReference>
<dbReference type="WBParaSite" id="SRAE_1000303200.1">
    <property type="protein sequence ID" value="SRAE_1000303200.1"/>
    <property type="gene ID" value="WBGene00259649"/>
</dbReference>
<gene>
    <name evidence="3 5 6" type="ORF">SRAE_1000303200</name>
</gene>
<dbReference type="PANTHER" id="PTHR46163">
    <property type="entry name" value="TYROSINE-PROTEIN PHOSPHATASE-RELATED"/>
    <property type="match status" value="1"/>
</dbReference>
<dbReference type="OrthoDB" id="6274266at2759"/>
<protein>
    <submittedName>
        <fullName evidence="3">Protein-tyrosine phosphatase, receptor/non-receptor type domain and Protein-tyrosine/Dual specificity phosphatase domain and Protein-tyrosine phosphatase, catalytic domain-containing protein</fullName>
    </submittedName>
</protein>
<dbReference type="Proteomes" id="UP000035682">
    <property type="component" value="Unplaced"/>
</dbReference>
<feature type="domain" description="Tyrosine-protein phosphatase" evidence="1">
    <location>
        <begin position="236"/>
        <end position="498"/>
    </location>
</feature>
<dbReference type="InterPro" id="IPR052782">
    <property type="entry name" value="Oocyte-zygote_transition_reg"/>
</dbReference>
<dbReference type="SMART" id="SM00194">
    <property type="entry name" value="PTPc"/>
    <property type="match status" value="1"/>
</dbReference>
<evidence type="ECO:0000259" key="1">
    <source>
        <dbReference type="PROSITE" id="PS50055"/>
    </source>
</evidence>
<dbReference type="CDD" id="cd00047">
    <property type="entry name" value="PTPc"/>
    <property type="match status" value="1"/>
</dbReference>
<dbReference type="EMBL" id="LN609528">
    <property type="protein sequence ID" value="CEF64779.1"/>
    <property type="molecule type" value="Genomic_DNA"/>
</dbReference>
<dbReference type="AlphaFoldDB" id="A0A090MX42"/>
<keyword evidence="3" id="KW-0675">Receptor</keyword>
<dbReference type="GeneID" id="36377144"/>